<dbReference type="RefSeq" id="WP_207354170.1">
    <property type="nucleotide sequence ID" value="NZ_CP071503.1"/>
</dbReference>
<evidence type="ECO:0000313" key="3">
    <source>
        <dbReference type="Proteomes" id="UP000662770"/>
    </source>
</evidence>
<reference evidence="2 3" key="1">
    <citation type="submission" date="2021-03" db="EMBL/GenBank/DDBJ databases">
        <title>Novel species identification of genus Shewanella.</title>
        <authorList>
            <person name="Liu G."/>
            <person name="Zhang Q."/>
        </authorList>
    </citation>
    <scope>NUCLEOTIDE SEQUENCE [LARGE SCALE GENOMIC DNA]</scope>
    <source>
        <strain evidence="2 3">FJAT-51800</strain>
    </source>
</reference>
<evidence type="ECO:0000259" key="1">
    <source>
        <dbReference type="Pfam" id="PF21130"/>
    </source>
</evidence>
<dbReference type="InterPro" id="IPR045179">
    <property type="entry name" value="YgfZ/GcvT"/>
</dbReference>
<dbReference type="NCBIfam" id="TIGR03317">
    <property type="entry name" value="ygfZ_signature"/>
    <property type="match status" value="1"/>
</dbReference>
<dbReference type="Proteomes" id="UP000662770">
    <property type="component" value="Chromosome"/>
</dbReference>
<proteinExistence type="predicted"/>
<protein>
    <submittedName>
        <fullName evidence="2">tRNA-modifying protein YgfZ</fullName>
    </submittedName>
</protein>
<dbReference type="InterPro" id="IPR029043">
    <property type="entry name" value="GcvT/YgfZ_C"/>
</dbReference>
<dbReference type="PANTHER" id="PTHR22602:SF0">
    <property type="entry name" value="TRANSFERASE CAF17, MITOCHONDRIAL-RELATED"/>
    <property type="match status" value="1"/>
</dbReference>
<accession>A0ABX7QPI4</accession>
<dbReference type="Gene3D" id="3.30.70.1630">
    <property type="match status" value="1"/>
</dbReference>
<dbReference type="NCBIfam" id="NF007110">
    <property type="entry name" value="PRK09559.1"/>
    <property type="match status" value="1"/>
</dbReference>
<dbReference type="Gene3D" id="2.40.30.160">
    <property type="match status" value="1"/>
</dbReference>
<gene>
    <name evidence="2" type="primary">ygfZ</name>
    <name evidence="2" type="ORF">JYB87_14465</name>
</gene>
<dbReference type="InterPro" id="IPR048451">
    <property type="entry name" value="YgfZ_barrel"/>
</dbReference>
<dbReference type="InterPro" id="IPR017703">
    <property type="entry name" value="YgfZ/GCV_T_CS"/>
</dbReference>
<dbReference type="SUPFAM" id="SSF103025">
    <property type="entry name" value="Folate-binding domain"/>
    <property type="match status" value="1"/>
</dbReference>
<sequence length="320" mass="34419">MSISVIAPTWALDAGTPDLLLSPLTHLGIISVTGEQNRSFIHGQVTADITSLAANDWRWGAHCDARGKMQSAFRVFSVGDTLILLMPTDTLAGDLPEFKKYAVFSKAELTDASAEYRLLGVAGSQAQSWLKGKFAAFDADQKVSQLENGAILQDGERYIVLLPSAEFEALVASETLVDSLAWRALEIQAGYPNLPAAHQGQFVPQMCNLQAVGGISFTKGCYMGQETVARMKYRGGNKRALYILQGQATAVVGVDTQLEIAVEDGFRPVGAIIEVAQQAELLLLTAVLPNDTEVGAKLRIADDTGSELTVMPLPYSLDEE</sequence>
<dbReference type="Pfam" id="PF21130">
    <property type="entry name" value="YgfZ_barrel"/>
    <property type="match status" value="1"/>
</dbReference>
<dbReference type="SUPFAM" id="SSF101790">
    <property type="entry name" value="Aminomethyltransferase beta-barrel domain"/>
    <property type="match status" value="1"/>
</dbReference>
<dbReference type="PANTHER" id="PTHR22602">
    <property type="entry name" value="TRANSFERASE CAF17, MITOCHONDRIAL-RELATED"/>
    <property type="match status" value="1"/>
</dbReference>
<evidence type="ECO:0000313" key="2">
    <source>
        <dbReference type="EMBL" id="QSX32932.1"/>
    </source>
</evidence>
<dbReference type="EMBL" id="CP071503">
    <property type="protein sequence ID" value="QSX32932.1"/>
    <property type="molecule type" value="Genomic_DNA"/>
</dbReference>
<name>A0ABX7QPI4_9GAMM</name>
<dbReference type="Gene3D" id="3.30.70.1400">
    <property type="entry name" value="Aminomethyltransferase beta-barrel domains"/>
    <property type="match status" value="1"/>
</dbReference>
<feature type="domain" description="tRNA-modifying protein YgfZ-like beta-barrel" evidence="1">
    <location>
        <begin position="237"/>
        <end position="303"/>
    </location>
</feature>
<organism evidence="2 3">
    <name type="scientific">Shewanella avicenniae</name>
    <dbReference type="NCBI Taxonomy" id="2814294"/>
    <lineage>
        <taxon>Bacteria</taxon>
        <taxon>Pseudomonadati</taxon>
        <taxon>Pseudomonadota</taxon>
        <taxon>Gammaproteobacteria</taxon>
        <taxon>Alteromonadales</taxon>
        <taxon>Shewanellaceae</taxon>
        <taxon>Shewanella</taxon>
    </lineage>
</organism>
<keyword evidence="3" id="KW-1185">Reference proteome</keyword>